<gene>
    <name evidence="1" type="primary">tssF</name>
    <name evidence="1" type="ORF">KAJ83_10150</name>
</gene>
<keyword evidence="2" id="KW-1185">Reference proteome</keyword>
<sequence>MSDDYREELLPHYQRELDYLRRMGRAFGETYPKVAGRLEMGEGESADPHVERLIESFAFLTARIQQNIDAEFPKIPEALLGILYPQFTCPTPSMTIARLRPDPERGKLTGGHPIPRGTPLFATAPNGMTCRFRTGYPVTLWPLEVAEAGFQSTDGYDFLDHRPDVNAVLRLSIKTTDAAISELGLDRLRVHLNADRVTADTLYELLFVHARSVVLLPDGRRDRPIELGPAAIEPVGFEREDAVIDVPPHGQPAYHLLQEYFTIPEKFLFFDLAGLRPGDARQRLDILILLDKAPKRRLSIDAETFALHCTPVVNLFRKTSEPVRIDGRQSEYRLVADRRRERITEIHSILDVTASNLPEADAYRVEPFFSYSHGASQTRGGQGAHAFWYARRDATSRGDLRGTDMWISFLDLDWRPAKPAATTLYAHTLCTNRGLAEQLQAGALLQIEESAPLAGIDVLYKPTRQLNPPLGGETLWRLVSHLSLNYLSLSQFEGSLKALQEILRLYARTGDPAVEQQINGIVRMECRRAVRRLGPEAWRGFARGVDVNLTFDEGAYVGSSAILLASVLNRFLGLYASINSFAQLTARSQQREGIWKQWPPRAGDQFLL</sequence>
<proteinExistence type="predicted"/>
<reference evidence="1" key="1">
    <citation type="submission" date="2021-04" db="EMBL/GenBank/DDBJ databases">
        <authorList>
            <person name="Zhang D.-C."/>
        </authorList>
    </citation>
    <scope>NUCLEOTIDE SEQUENCE</scope>
    <source>
        <strain evidence="1">CGMCC 1.15697</strain>
    </source>
</reference>
<dbReference type="AlphaFoldDB" id="A0A8J7V2I8"/>
<evidence type="ECO:0000313" key="1">
    <source>
        <dbReference type="EMBL" id="MBP5857370.1"/>
    </source>
</evidence>
<evidence type="ECO:0000313" key="2">
    <source>
        <dbReference type="Proteomes" id="UP000672602"/>
    </source>
</evidence>
<organism evidence="1 2">
    <name type="scientific">Marivibrio halodurans</name>
    <dbReference type="NCBI Taxonomy" id="2039722"/>
    <lineage>
        <taxon>Bacteria</taxon>
        <taxon>Pseudomonadati</taxon>
        <taxon>Pseudomonadota</taxon>
        <taxon>Alphaproteobacteria</taxon>
        <taxon>Rhodospirillales</taxon>
        <taxon>Rhodospirillaceae</taxon>
        <taxon>Marivibrio</taxon>
    </lineage>
</organism>
<dbReference type="InterPro" id="IPR010272">
    <property type="entry name" value="T6SS_TssF"/>
</dbReference>
<dbReference type="EMBL" id="JAGMWN010000004">
    <property type="protein sequence ID" value="MBP5857370.1"/>
    <property type="molecule type" value="Genomic_DNA"/>
</dbReference>
<dbReference type="NCBIfam" id="TIGR03359">
    <property type="entry name" value="VI_chp_6"/>
    <property type="match status" value="1"/>
</dbReference>
<protein>
    <submittedName>
        <fullName evidence="1">Type VI secretion system baseplate subunit TssF</fullName>
    </submittedName>
</protein>
<dbReference type="RefSeq" id="WP_210681956.1">
    <property type="nucleotide sequence ID" value="NZ_JAGMWN010000004.1"/>
</dbReference>
<name>A0A8J7V2I8_9PROT</name>
<dbReference type="PANTHER" id="PTHR35370:SF1">
    <property type="entry name" value="TYPE VI SECRETION SYSTEM COMPONENT TSSF1"/>
    <property type="match status" value="1"/>
</dbReference>
<accession>A0A8J7V2I8</accession>
<dbReference type="Pfam" id="PF05947">
    <property type="entry name" value="T6SS_TssF"/>
    <property type="match status" value="1"/>
</dbReference>
<dbReference type="PANTHER" id="PTHR35370">
    <property type="entry name" value="CYTOPLASMIC PROTEIN-RELATED-RELATED"/>
    <property type="match status" value="1"/>
</dbReference>
<dbReference type="Proteomes" id="UP000672602">
    <property type="component" value="Unassembled WGS sequence"/>
</dbReference>
<dbReference type="PIRSF" id="PIRSF028304">
    <property type="entry name" value="UCP028304"/>
    <property type="match status" value="1"/>
</dbReference>
<comment type="caution">
    <text evidence="1">The sequence shown here is derived from an EMBL/GenBank/DDBJ whole genome shotgun (WGS) entry which is preliminary data.</text>
</comment>